<proteinExistence type="predicted"/>
<evidence type="ECO:0000313" key="4">
    <source>
        <dbReference type="Proteomes" id="UP001597601"/>
    </source>
</evidence>
<dbReference type="Proteomes" id="UP001597601">
    <property type="component" value="Unassembled WGS sequence"/>
</dbReference>
<evidence type="ECO:0000313" key="3">
    <source>
        <dbReference type="EMBL" id="MFD2863058.1"/>
    </source>
</evidence>
<dbReference type="PROSITE" id="PS51257">
    <property type="entry name" value="PROKAR_LIPOPROTEIN"/>
    <property type="match status" value="1"/>
</dbReference>
<evidence type="ECO:0000259" key="2">
    <source>
        <dbReference type="Pfam" id="PF00326"/>
    </source>
</evidence>
<accession>A0ABW5XK94</accession>
<dbReference type="SUPFAM" id="SSF53474">
    <property type="entry name" value="alpha/beta-Hydrolases"/>
    <property type="match status" value="1"/>
</dbReference>
<dbReference type="Pfam" id="PF00326">
    <property type="entry name" value="Peptidase_S9"/>
    <property type="match status" value="1"/>
</dbReference>
<dbReference type="PANTHER" id="PTHR42776:SF27">
    <property type="entry name" value="DIPEPTIDYL PEPTIDASE FAMILY MEMBER 6"/>
    <property type="match status" value="1"/>
</dbReference>
<protein>
    <submittedName>
        <fullName evidence="3">Alpha/beta hydrolase family protein</fullName>
        <ecNumber evidence="3">3.4.-.-</ecNumber>
    </submittedName>
</protein>
<dbReference type="GO" id="GO:0016787">
    <property type="term" value="F:hydrolase activity"/>
    <property type="evidence" value="ECO:0007669"/>
    <property type="project" value="UniProtKB-KW"/>
</dbReference>
<organism evidence="3 4">
    <name type="scientific">Mucilaginibacter antarcticus</name>
    <dbReference type="NCBI Taxonomy" id="1855725"/>
    <lineage>
        <taxon>Bacteria</taxon>
        <taxon>Pseudomonadati</taxon>
        <taxon>Bacteroidota</taxon>
        <taxon>Sphingobacteriia</taxon>
        <taxon>Sphingobacteriales</taxon>
        <taxon>Sphingobacteriaceae</taxon>
        <taxon>Mucilaginibacter</taxon>
    </lineage>
</organism>
<feature type="domain" description="Peptidase S9 prolyl oligopeptidase catalytic" evidence="2">
    <location>
        <begin position="416"/>
        <end position="627"/>
    </location>
</feature>
<evidence type="ECO:0000256" key="1">
    <source>
        <dbReference type="ARBA" id="ARBA00022801"/>
    </source>
</evidence>
<comment type="caution">
    <text evidence="3">The sequence shown here is derived from an EMBL/GenBank/DDBJ whole genome shotgun (WGS) entry which is preliminary data.</text>
</comment>
<dbReference type="SUPFAM" id="SSF82171">
    <property type="entry name" value="DPP6 N-terminal domain-like"/>
    <property type="match status" value="1"/>
</dbReference>
<keyword evidence="4" id="KW-1185">Reference proteome</keyword>
<dbReference type="InterPro" id="IPR001375">
    <property type="entry name" value="Peptidase_S9_cat"/>
</dbReference>
<reference evidence="4" key="1">
    <citation type="journal article" date="2019" name="Int. J. Syst. Evol. Microbiol.">
        <title>The Global Catalogue of Microorganisms (GCM) 10K type strain sequencing project: providing services to taxonomists for standard genome sequencing and annotation.</title>
        <authorList>
            <consortium name="The Broad Institute Genomics Platform"/>
            <consortium name="The Broad Institute Genome Sequencing Center for Infectious Disease"/>
            <person name="Wu L."/>
            <person name="Ma J."/>
        </authorList>
    </citation>
    <scope>NUCLEOTIDE SEQUENCE [LARGE SCALE GENOMIC DNA]</scope>
    <source>
        <strain evidence="4">KCTC 52232</strain>
    </source>
</reference>
<dbReference type="InterPro" id="IPR029058">
    <property type="entry name" value="AB_hydrolase_fold"/>
</dbReference>
<name>A0ABW5XK94_9SPHI</name>
<dbReference type="EC" id="3.4.-.-" evidence="3"/>
<dbReference type="InterPro" id="IPR011042">
    <property type="entry name" value="6-blade_b-propeller_TolB-like"/>
</dbReference>
<dbReference type="Gene3D" id="3.40.50.1820">
    <property type="entry name" value="alpha/beta hydrolase"/>
    <property type="match status" value="1"/>
</dbReference>
<dbReference type="Gene3D" id="2.120.10.30">
    <property type="entry name" value="TolB, C-terminal domain"/>
    <property type="match status" value="1"/>
</dbReference>
<dbReference type="EMBL" id="JBHUON010000001">
    <property type="protein sequence ID" value="MFD2863058.1"/>
    <property type="molecule type" value="Genomic_DNA"/>
</dbReference>
<keyword evidence="1 3" id="KW-0378">Hydrolase</keyword>
<dbReference type="PANTHER" id="PTHR42776">
    <property type="entry name" value="SERINE PEPTIDASE S9 FAMILY MEMBER"/>
    <property type="match status" value="1"/>
</dbReference>
<sequence length="631" mass="72741">MRNIVKTFILAFVVAALCSCNKNTITQIPIEEFLKNPEKTSFRISPDGRYISYLKKYKDRQNIFIQSLIDTSDVIRATSFSDYSVRGDYNWTYDNQMLFAQDDKSRDKRLLSVLDVNTLTVKTILSEGKAEVRILNKNRLTPDVITISMNKRDSANFDVYRLNIRTGELKTYLVNPGNITDFLVDADANIRLVKSTDNIDETILYRPDDNTPFRPIIKNNFRNSVRMVAFNGVRNNFYALSNVGRDKTAFVEINAENGREERVIYETKNVDIQRADYSKMKSRLEFVGWEDGKPQRHFFNNDTKKLYQELSDLVDGYEVNITDRDIAENRFIIQTFTDRSRGAIYLYERKEKRLTKLVDNSTIDPELLCEKKPIHYTSSDGLVINGYLTLPLVNDKTNLPVIVMPHDAPLGQRDRWDYNADVQFFANRGFAVLQVNYRGSSGYGKYYYSAGFKEVGGKIQQDITDGVNWLIANKIANPKKVAIYGRGFGGFCALHALSFNPKLYSCAIVQNGMINLFTYIITTPPYLLQRRQIMYATIGDPLKEPALLKNISPVFHYDKPKVPVFFLQDSRDRRANIPELNHYIRELQKRNVPVKYSLDTSERGSVGGDKRRLDNYAEIEKFLDANMHVKP</sequence>
<gene>
    <name evidence="3" type="ORF">ACFSYC_00040</name>
</gene>